<proteinExistence type="predicted"/>
<name>A0AAV9B9X2_ACOGR</name>
<evidence type="ECO:0000313" key="4">
    <source>
        <dbReference type="Proteomes" id="UP001179952"/>
    </source>
</evidence>
<comment type="caution">
    <text evidence="3">The sequence shown here is derived from an EMBL/GenBank/DDBJ whole genome shotgun (WGS) entry which is preliminary data.</text>
</comment>
<keyword evidence="4" id="KW-1185">Reference proteome</keyword>
<dbReference type="AlphaFoldDB" id="A0AAV9B9X2"/>
<evidence type="ECO:0000256" key="2">
    <source>
        <dbReference type="SAM" id="Phobius"/>
    </source>
</evidence>
<dbReference type="SUPFAM" id="SSF103481">
    <property type="entry name" value="Multidrug resistance efflux transporter EmrE"/>
    <property type="match status" value="1"/>
</dbReference>
<keyword evidence="2" id="KW-0472">Membrane</keyword>
<dbReference type="EMBL" id="JAUJYN010000004">
    <property type="protein sequence ID" value="KAK1273183.1"/>
    <property type="molecule type" value="Genomic_DNA"/>
</dbReference>
<evidence type="ECO:0000256" key="1">
    <source>
        <dbReference type="ARBA" id="ARBA00004141"/>
    </source>
</evidence>
<feature type="transmembrane region" description="Helical" evidence="2">
    <location>
        <begin position="29"/>
        <end position="48"/>
    </location>
</feature>
<reference evidence="3" key="2">
    <citation type="submission" date="2023-06" db="EMBL/GenBank/DDBJ databases">
        <authorList>
            <person name="Ma L."/>
            <person name="Liu K.-W."/>
            <person name="Li Z."/>
            <person name="Hsiao Y.-Y."/>
            <person name="Qi Y."/>
            <person name="Fu T."/>
            <person name="Tang G."/>
            <person name="Zhang D."/>
            <person name="Sun W.-H."/>
            <person name="Liu D.-K."/>
            <person name="Li Y."/>
            <person name="Chen G.-Z."/>
            <person name="Liu X.-D."/>
            <person name="Liao X.-Y."/>
            <person name="Jiang Y.-T."/>
            <person name="Yu X."/>
            <person name="Hao Y."/>
            <person name="Huang J."/>
            <person name="Zhao X.-W."/>
            <person name="Ke S."/>
            <person name="Chen Y.-Y."/>
            <person name="Wu W.-L."/>
            <person name="Hsu J.-L."/>
            <person name="Lin Y.-F."/>
            <person name="Huang M.-D."/>
            <person name="Li C.-Y."/>
            <person name="Huang L."/>
            <person name="Wang Z.-W."/>
            <person name="Zhao X."/>
            <person name="Zhong W.-Y."/>
            <person name="Peng D.-H."/>
            <person name="Ahmad S."/>
            <person name="Lan S."/>
            <person name="Zhang J.-S."/>
            <person name="Tsai W.-C."/>
            <person name="Van De Peer Y."/>
            <person name="Liu Z.-J."/>
        </authorList>
    </citation>
    <scope>NUCLEOTIDE SEQUENCE</scope>
    <source>
        <strain evidence="3">SCP</strain>
        <tissue evidence="3">Leaves</tissue>
    </source>
</reference>
<sequence length="114" mass="12200">MEGAGYVWAVAAGFNAAAAAVAAKLFSSLYIKYFMVICFNVTMWGCYVKSLKALSSLQATVTNFAMNFLSSGLAGFFLFEESLSSKWFAGAALIVLGVFVLSKSSSDDRKESSD</sequence>
<feature type="transmembrane region" description="Helical" evidence="2">
    <location>
        <begin position="85"/>
        <end position="102"/>
    </location>
</feature>
<dbReference type="PANTHER" id="PTHR31965">
    <property type="entry name" value="TRANSMEMBRANE PROTEIN 42"/>
    <property type="match status" value="1"/>
</dbReference>
<gene>
    <name evidence="3" type="ORF">QJS04_geneDACA015208</name>
</gene>
<reference evidence="3" key="1">
    <citation type="journal article" date="2023" name="Nat. Commun.">
        <title>Diploid and tetraploid genomes of Acorus and the evolution of monocots.</title>
        <authorList>
            <person name="Ma L."/>
            <person name="Liu K.W."/>
            <person name="Li Z."/>
            <person name="Hsiao Y.Y."/>
            <person name="Qi Y."/>
            <person name="Fu T."/>
            <person name="Tang G.D."/>
            <person name="Zhang D."/>
            <person name="Sun W.H."/>
            <person name="Liu D.K."/>
            <person name="Li Y."/>
            <person name="Chen G.Z."/>
            <person name="Liu X.D."/>
            <person name="Liao X.Y."/>
            <person name="Jiang Y.T."/>
            <person name="Yu X."/>
            <person name="Hao Y."/>
            <person name="Huang J."/>
            <person name="Zhao X.W."/>
            <person name="Ke S."/>
            <person name="Chen Y.Y."/>
            <person name="Wu W.L."/>
            <person name="Hsu J.L."/>
            <person name="Lin Y.F."/>
            <person name="Huang M.D."/>
            <person name="Li C.Y."/>
            <person name="Huang L."/>
            <person name="Wang Z.W."/>
            <person name="Zhao X."/>
            <person name="Zhong W.Y."/>
            <person name="Peng D.H."/>
            <person name="Ahmad S."/>
            <person name="Lan S."/>
            <person name="Zhang J.S."/>
            <person name="Tsai W.C."/>
            <person name="Van de Peer Y."/>
            <person name="Liu Z.J."/>
        </authorList>
    </citation>
    <scope>NUCLEOTIDE SEQUENCE</scope>
    <source>
        <strain evidence="3">SCP</strain>
    </source>
</reference>
<dbReference type="InterPro" id="IPR039632">
    <property type="entry name" value="TMEM42"/>
</dbReference>
<keyword evidence="2" id="KW-1133">Transmembrane helix</keyword>
<feature type="transmembrane region" description="Helical" evidence="2">
    <location>
        <begin position="60"/>
        <end position="79"/>
    </location>
</feature>
<evidence type="ECO:0008006" key="5">
    <source>
        <dbReference type="Google" id="ProtNLM"/>
    </source>
</evidence>
<dbReference type="InterPro" id="IPR037185">
    <property type="entry name" value="EmrE-like"/>
</dbReference>
<protein>
    <recommendedName>
        <fullName evidence="5">Transmembrane protein 42</fullName>
    </recommendedName>
</protein>
<keyword evidence="2" id="KW-0812">Transmembrane</keyword>
<dbReference type="Gene3D" id="1.10.3730.20">
    <property type="match status" value="1"/>
</dbReference>
<comment type="subcellular location">
    <subcellularLocation>
        <location evidence="1">Membrane</location>
        <topology evidence="1">Multi-pass membrane protein</topology>
    </subcellularLocation>
</comment>
<dbReference type="PANTHER" id="PTHR31965:SF1">
    <property type="entry name" value="TRANSMEMBRANE PROTEIN 42"/>
    <property type="match status" value="1"/>
</dbReference>
<dbReference type="Proteomes" id="UP001179952">
    <property type="component" value="Unassembled WGS sequence"/>
</dbReference>
<evidence type="ECO:0000313" key="3">
    <source>
        <dbReference type="EMBL" id="KAK1273183.1"/>
    </source>
</evidence>
<organism evidence="3 4">
    <name type="scientific">Acorus gramineus</name>
    <name type="common">Dwarf sweet flag</name>
    <dbReference type="NCBI Taxonomy" id="55184"/>
    <lineage>
        <taxon>Eukaryota</taxon>
        <taxon>Viridiplantae</taxon>
        <taxon>Streptophyta</taxon>
        <taxon>Embryophyta</taxon>
        <taxon>Tracheophyta</taxon>
        <taxon>Spermatophyta</taxon>
        <taxon>Magnoliopsida</taxon>
        <taxon>Liliopsida</taxon>
        <taxon>Acoraceae</taxon>
        <taxon>Acorus</taxon>
    </lineage>
</organism>
<accession>A0AAV9B9X2</accession>